<feature type="chain" id="PRO_5009115549" description="UDP-glucuronosyltransferase" evidence="1">
    <location>
        <begin position="21"/>
        <end position="150"/>
    </location>
</feature>
<dbReference type="AlphaFoldDB" id="A0A1E1WS90"/>
<accession>A0A1E1WS90</accession>
<dbReference type="OrthoDB" id="5835829at2759"/>
<sequence>MASHPLLLLTILSCLHHAFALNILAIVSLPLQSHYMAVHPLFRELAAKGHSVTVMNNYPDKNAHKNMQFIDLDQDGNNVGYITPMDFYETFDSNYLHLYNFFRHFQLSPGSTKADCENFFTNENAKAHFDKGIKYDVIFVEMFMGECGLA</sequence>
<feature type="non-terminal residue" evidence="2">
    <location>
        <position position="150"/>
    </location>
</feature>
<evidence type="ECO:0008006" key="3">
    <source>
        <dbReference type="Google" id="ProtNLM"/>
    </source>
</evidence>
<dbReference type="SUPFAM" id="SSF53756">
    <property type="entry name" value="UDP-Glycosyltransferase/glycogen phosphorylase"/>
    <property type="match status" value="1"/>
</dbReference>
<dbReference type="EMBL" id="GDQN01001174">
    <property type="protein sequence ID" value="JAT89880.1"/>
    <property type="molecule type" value="Transcribed_RNA"/>
</dbReference>
<proteinExistence type="predicted"/>
<organism evidence="2">
    <name type="scientific">Pectinophora gossypiella</name>
    <name type="common">Cotton pink bollworm</name>
    <name type="synonym">Depressaria gossypiella</name>
    <dbReference type="NCBI Taxonomy" id="13191"/>
    <lineage>
        <taxon>Eukaryota</taxon>
        <taxon>Metazoa</taxon>
        <taxon>Ecdysozoa</taxon>
        <taxon>Arthropoda</taxon>
        <taxon>Hexapoda</taxon>
        <taxon>Insecta</taxon>
        <taxon>Pterygota</taxon>
        <taxon>Neoptera</taxon>
        <taxon>Endopterygota</taxon>
        <taxon>Lepidoptera</taxon>
        <taxon>Glossata</taxon>
        <taxon>Ditrysia</taxon>
        <taxon>Gelechioidea</taxon>
        <taxon>Gelechiidae</taxon>
        <taxon>Apatetrinae</taxon>
        <taxon>Pectinophora</taxon>
    </lineage>
</organism>
<gene>
    <name evidence="2" type="ORF">g.16496</name>
</gene>
<evidence type="ECO:0000313" key="2">
    <source>
        <dbReference type="EMBL" id="JAT89880.1"/>
    </source>
</evidence>
<evidence type="ECO:0000256" key="1">
    <source>
        <dbReference type="SAM" id="SignalP"/>
    </source>
</evidence>
<name>A0A1E1WS90_PECGO</name>
<feature type="signal peptide" evidence="1">
    <location>
        <begin position="1"/>
        <end position="20"/>
    </location>
</feature>
<protein>
    <recommendedName>
        <fullName evidence="3">UDP-glucuronosyltransferase</fullName>
    </recommendedName>
</protein>
<keyword evidence="1" id="KW-0732">Signal</keyword>
<reference evidence="2" key="1">
    <citation type="submission" date="2015-09" db="EMBL/GenBank/DDBJ databases">
        <title>De novo assembly of Pectinophora gossypiella (Pink Bollworm) gut transcriptome.</title>
        <authorList>
            <person name="Tassone E.E."/>
        </authorList>
    </citation>
    <scope>NUCLEOTIDE SEQUENCE</scope>
</reference>